<dbReference type="PANTHER" id="PTHR21315">
    <property type="entry name" value="APRATAXIN AND PNK-LIKE FACTOR-RELATED"/>
    <property type="match status" value="1"/>
</dbReference>
<dbReference type="PANTHER" id="PTHR21315:SF2">
    <property type="entry name" value="APRATAXIN AND PNK-LIKE FACTOR"/>
    <property type="match status" value="1"/>
</dbReference>
<dbReference type="GO" id="GO:0035861">
    <property type="term" value="C:site of double-strand break"/>
    <property type="evidence" value="ECO:0007669"/>
    <property type="project" value="TreeGrafter"/>
</dbReference>
<feature type="compositionally biased region" description="Acidic residues" evidence="1">
    <location>
        <begin position="366"/>
        <end position="394"/>
    </location>
</feature>
<feature type="region of interest" description="Disordered" evidence="1">
    <location>
        <begin position="293"/>
        <end position="312"/>
    </location>
</feature>
<dbReference type="Pfam" id="PF10283">
    <property type="entry name" value="zf-CCHH"/>
    <property type="match status" value="2"/>
</dbReference>
<gene>
    <name evidence="3" type="ORF">APICC_08099</name>
</gene>
<dbReference type="Gene3D" id="2.60.200.20">
    <property type="match status" value="1"/>
</dbReference>
<feature type="compositionally biased region" description="Polar residues" evidence="1">
    <location>
        <begin position="230"/>
        <end position="248"/>
    </location>
</feature>
<dbReference type="GO" id="GO:0008408">
    <property type="term" value="F:3'-5' exonuclease activity"/>
    <property type="evidence" value="ECO:0007669"/>
    <property type="project" value="InterPro"/>
</dbReference>
<dbReference type="CDD" id="cd22671">
    <property type="entry name" value="FHA_APTX-like"/>
    <property type="match status" value="1"/>
</dbReference>
<evidence type="ECO:0000259" key="2">
    <source>
        <dbReference type="Pfam" id="PF10283"/>
    </source>
</evidence>
<feature type="region of interest" description="Disordered" evidence="1">
    <location>
        <begin position="337"/>
        <end position="410"/>
    </location>
</feature>
<reference evidence="3 4" key="1">
    <citation type="submission" date="2014-07" db="EMBL/GenBank/DDBJ databases">
        <title>Genomic and transcriptomic analysis on Apis cerana provide comprehensive insights into honey bee biology.</title>
        <authorList>
            <person name="Diao Q."/>
            <person name="Sun L."/>
            <person name="Zheng H."/>
            <person name="Zheng H."/>
            <person name="Xu S."/>
            <person name="Wang S."/>
            <person name="Zeng Z."/>
            <person name="Hu F."/>
            <person name="Su S."/>
            <person name="Wu J."/>
        </authorList>
    </citation>
    <scope>NUCLEOTIDE SEQUENCE [LARGE SCALE GENOMIC DNA]</scope>
    <source>
        <tissue evidence="3">Pupae without intestine</tissue>
    </source>
</reference>
<protein>
    <submittedName>
        <fullName evidence="3">Aprataxin and PNK factor</fullName>
    </submittedName>
</protein>
<proteinExistence type="predicted"/>
<dbReference type="AlphaFoldDB" id="A0A2A3E5T1"/>
<feature type="region of interest" description="Disordered" evidence="1">
    <location>
        <begin position="219"/>
        <end position="248"/>
    </location>
</feature>
<evidence type="ECO:0000256" key="1">
    <source>
        <dbReference type="SAM" id="MobiDB-lite"/>
    </source>
</evidence>
<dbReference type="InterPro" id="IPR019406">
    <property type="entry name" value="APLF_PBZ"/>
</dbReference>
<sequence>MMFDLEMKKLQILRVDNDLVQKVDLQIGNNIISRKVVTACDNDQVIKHAAIINVMSNNEMTITPYQVSPCYMKSTESSRWQLLKLGVTVPIKPGDVCTLVPEKCWFKIILVSDKMENNEDYALKRKANEDIDSDTIHDKRLCSESGEGDNLQYNVLNKMLNKNNDITKVKVEENIINENNVSYNDNEDKTQNSNSILKYECQNIHHSSVTEDISKIQNANKSNDKPANEKNLSLKNSHLTSINVNNEKVTTKNIQSPISKGEHESKISTNVTVCNVFRRNKCKYGKECYRKNSQHRDKFSHPDDPDYDIPDNRKKCPYGTQCYRKNPQHKIQFKHTDKDIASKHNKRNYKQTQKQSLDILSGIEDSSAEESAEESVDESEYEPSDIESSDDDEIYSDKNESEQENIYMSS</sequence>
<dbReference type="STRING" id="94128.A0A2A3E5T1"/>
<dbReference type="InterPro" id="IPR039253">
    <property type="entry name" value="APLF"/>
</dbReference>
<keyword evidence="4" id="KW-1185">Reference proteome</keyword>
<dbReference type="OrthoDB" id="10256774at2759"/>
<feature type="domain" description="PBZ-type" evidence="2">
    <location>
        <begin position="313"/>
        <end position="338"/>
    </location>
</feature>
<dbReference type="EMBL" id="KZ288387">
    <property type="protein sequence ID" value="PBC26421.1"/>
    <property type="molecule type" value="Genomic_DNA"/>
</dbReference>
<dbReference type="GO" id="GO:0003906">
    <property type="term" value="F:DNA-(apurinic or apyrimidinic site) endonuclease activity"/>
    <property type="evidence" value="ECO:0007669"/>
    <property type="project" value="InterPro"/>
</dbReference>
<dbReference type="GO" id="GO:0006302">
    <property type="term" value="P:double-strand break repair"/>
    <property type="evidence" value="ECO:0007669"/>
    <property type="project" value="InterPro"/>
</dbReference>
<organism evidence="3 4">
    <name type="scientific">Apis cerana cerana</name>
    <name type="common">Oriental honeybee</name>
    <dbReference type="NCBI Taxonomy" id="94128"/>
    <lineage>
        <taxon>Eukaryota</taxon>
        <taxon>Metazoa</taxon>
        <taxon>Ecdysozoa</taxon>
        <taxon>Arthropoda</taxon>
        <taxon>Hexapoda</taxon>
        <taxon>Insecta</taxon>
        <taxon>Pterygota</taxon>
        <taxon>Neoptera</taxon>
        <taxon>Endopterygota</taxon>
        <taxon>Hymenoptera</taxon>
        <taxon>Apocrita</taxon>
        <taxon>Aculeata</taxon>
        <taxon>Apoidea</taxon>
        <taxon>Anthophila</taxon>
        <taxon>Apidae</taxon>
        <taxon>Apis</taxon>
    </lineage>
</organism>
<accession>A0A2A3E5T1</accession>
<dbReference type="Proteomes" id="UP000242457">
    <property type="component" value="Unassembled WGS sequence"/>
</dbReference>
<feature type="domain" description="PBZ-type" evidence="2">
    <location>
        <begin position="279"/>
        <end position="304"/>
    </location>
</feature>
<evidence type="ECO:0000313" key="4">
    <source>
        <dbReference type="Proteomes" id="UP000242457"/>
    </source>
</evidence>
<name>A0A2A3E5T1_APICC</name>
<dbReference type="GO" id="GO:0005634">
    <property type="term" value="C:nucleus"/>
    <property type="evidence" value="ECO:0007669"/>
    <property type="project" value="TreeGrafter"/>
</dbReference>
<evidence type="ECO:0000313" key="3">
    <source>
        <dbReference type="EMBL" id="PBC26421.1"/>
    </source>
</evidence>